<dbReference type="InterPro" id="IPR032675">
    <property type="entry name" value="LRR_dom_sf"/>
</dbReference>
<evidence type="ECO:0000313" key="4">
    <source>
        <dbReference type="EMBL" id="KAF2296841.1"/>
    </source>
</evidence>
<dbReference type="InterPro" id="IPR000626">
    <property type="entry name" value="Ubiquitin-like_dom"/>
</dbReference>
<organism evidence="4 5">
    <name type="scientific">Hevea brasiliensis</name>
    <name type="common">Para rubber tree</name>
    <name type="synonym">Siphonia brasiliensis</name>
    <dbReference type="NCBI Taxonomy" id="3981"/>
    <lineage>
        <taxon>Eukaryota</taxon>
        <taxon>Viridiplantae</taxon>
        <taxon>Streptophyta</taxon>
        <taxon>Embryophyta</taxon>
        <taxon>Tracheophyta</taxon>
        <taxon>Spermatophyta</taxon>
        <taxon>Magnoliopsida</taxon>
        <taxon>eudicotyledons</taxon>
        <taxon>Gunneridae</taxon>
        <taxon>Pentapetalae</taxon>
        <taxon>rosids</taxon>
        <taxon>fabids</taxon>
        <taxon>Malpighiales</taxon>
        <taxon>Euphorbiaceae</taxon>
        <taxon>Crotonoideae</taxon>
        <taxon>Micrandreae</taxon>
        <taxon>Hevea</taxon>
    </lineage>
</organism>
<dbReference type="PROSITE" id="PS50053">
    <property type="entry name" value="UBIQUITIN_2"/>
    <property type="match status" value="1"/>
</dbReference>
<dbReference type="SMART" id="SM00364">
    <property type="entry name" value="LRR_BAC"/>
    <property type="match status" value="5"/>
</dbReference>
<dbReference type="SUPFAM" id="SSF54236">
    <property type="entry name" value="Ubiquitin-like"/>
    <property type="match status" value="1"/>
</dbReference>
<keyword evidence="1" id="KW-0433">Leucine-rich repeat</keyword>
<reference evidence="4 5" key="1">
    <citation type="journal article" date="2020" name="Mol. Plant">
        <title>The Chromosome-Based Rubber Tree Genome Provides New Insights into Spurge Genome Evolution and Rubber Biosynthesis.</title>
        <authorList>
            <person name="Liu J."/>
            <person name="Shi C."/>
            <person name="Shi C.C."/>
            <person name="Li W."/>
            <person name="Zhang Q.J."/>
            <person name="Zhang Y."/>
            <person name="Li K."/>
            <person name="Lu H.F."/>
            <person name="Shi C."/>
            <person name="Zhu S.T."/>
            <person name="Xiao Z.Y."/>
            <person name="Nan H."/>
            <person name="Yue Y."/>
            <person name="Zhu X.G."/>
            <person name="Wu Y."/>
            <person name="Hong X.N."/>
            <person name="Fan G.Y."/>
            <person name="Tong Y."/>
            <person name="Zhang D."/>
            <person name="Mao C.L."/>
            <person name="Liu Y.L."/>
            <person name="Hao S.J."/>
            <person name="Liu W.Q."/>
            <person name="Lv M.Q."/>
            <person name="Zhang H.B."/>
            <person name="Liu Y."/>
            <person name="Hu-Tang G.R."/>
            <person name="Wang J.P."/>
            <person name="Wang J.H."/>
            <person name="Sun Y.H."/>
            <person name="Ni S.B."/>
            <person name="Chen W.B."/>
            <person name="Zhang X.C."/>
            <person name="Jiao Y.N."/>
            <person name="Eichler E.E."/>
            <person name="Li G.H."/>
            <person name="Liu X."/>
            <person name="Gao L.Z."/>
        </authorList>
    </citation>
    <scope>NUCLEOTIDE SEQUENCE [LARGE SCALE GENOMIC DNA]</scope>
    <source>
        <strain evidence="5">cv. GT1</strain>
        <tissue evidence="4">Leaf</tissue>
    </source>
</reference>
<feature type="domain" description="Ubiquitin-like" evidence="3">
    <location>
        <begin position="11"/>
        <end position="82"/>
    </location>
</feature>
<gene>
    <name evidence="4" type="ORF">GH714_007954</name>
</gene>
<protein>
    <recommendedName>
        <fullName evidence="3">Ubiquitin-like domain-containing protein</fullName>
    </recommendedName>
</protein>
<evidence type="ECO:0000313" key="5">
    <source>
        <dbReference type="Proteomes" id="UP000467840"/>
    </source>
</evidence>
<dbReference type="SMART" id="SM00369">
    <property type="entry name" value="LRR_TYP"/>
    <property type="match status" value="5"/>
</dbReference>
<dbReference type="InterPro" id="IPR003591">
    <property type="entry name" value="Leu-rich_rpt_typical-subtyp"/>
</dbReference>
<dbReference type="EMBL" id="JAAGAX010000012">
    <property type="protein sequence ID" value="KAF2296841.1"/>
    <property type="molecule type" value="Genomic_DNA"/>
</dbReference>
<dbReference type="Gene3D" id="3.80.10.10">
    <property type="entry name" value="Ribonuclease Inhibitor"/>
    <property type="match status" value="1"/>
</dbReference>
<sequence length="371" mass="40994">MEGEDINCNSISITVKFSGRSIPISVSLDSTIKDFKSLLQPLTNVLPRGQKLIFKGKLLVDSMTLKESEVTNGAKVMLMSSQGLHQGDGPILKDAKTRPISRANLANKMVNQKTEFSIDKNCLDRWKVTGVIALAECNLKVLPDQVWACGPSTRVLDISNNLIQDLPTKIGCMSSLQKLFLNGNSMSDESIYWEGLTSLKHLTVLSLSQNHLTVLPSELGALSSLKHLSISNNKLNCLPVEIGLLIQLEVLKANNNRMCTIPTSIGECNSLVEVNLSSNLLTELPESFGNLHNLKALYLGNNGLKSLPSGLFKMCLQLSTLDLHNAEITMDILRQFEGWEDFDERRRSKHQKQLDFRVVGSAEFDEGADKN</sequence>
<dbReference type="Gene3D" id="3.10.20.90">
    <property type="entry name" value="Phosphatidylinositol 3-kinase Catalytic Subunit, Chain A, domain 1"/>
    <property type="match status" value="1"/>
</dbReference>
<dbReference type="InterPro" id="IPR029071">
    <property type="entry name" value="Ubiquitin-like_domsf"/>
</dbReference>
<dbReference type="PANTHER" id="PTHR48051:SF1">
    <property type="entry name" value="RAS SUPPRESSOR PROTEIN 1"/>
    <property type="match status" value="1"/>
</dbReference>
<dbReference type="Pfam" id="PF00240">
    <property type="entry name" value="ubiquitin"/>
    <property type="match status" value="1"/>
</dbReference>
<evidence type="ECO:0000256" key="1">
    <source>
        <dbReference type="ARBA" id="ARBA00022614"/>
    </source>
</evidence>
<dbReference type="SMART" id="SM00213">
    <property type="entry name" value="UBQ"/>
    <property type="match status" value="1"/>
</dbReference>
<evidence type="ECO:0000259" key="3">
    <source>
        <dbReference type="PROSITE" id="PS50053"/>
    </source>
</evidence>
<dbReference type="InterPro" id="IPR055414">
    <property type="entry name" value="LRR_R13L4/SHOC2-like"/>
</dbReference>
<keyword evidence="2" id="KW-0677">Repeat</keyword>
<dbReference type="PROSITE" id="PS51450">
    <property type="entry name" value="LRR"/>
    <property type="match status" value="3"/>
</dbReference>
<dbReference type="InterPro" id="IPR050216">
    <property type="entry name" value="LRR_domain-containing"/>
</dbReference>
<comment type="caution">
    <text evidence="4">The sequence shown here is derived from an EMBL/GenBank/DDBJ whole genome shotgun (WGS) entry which is preliminary data.</text>
</comment>
<dbReference type="Pfam" id="PF23598">
    <property type="entry name" value="LRR_14"/>
    <property type="match status" value="1"/>
</dbReference>
<evidence type="ECO:0000256" key="2">
    <source>
        <dbReference type="ARBA" id="ARBA00022737"/>
    </source>
</evidence>
<dbReference type="GO" id="GO:0005737">
    <property type="term" value="C:cytoplasm"/>
    <property type="evidence" value="ECO:0007669"/>
    <property type="project" value="TreeGrafter"/>
</dbReference>
<keyword evidence="5" id="KW-1185">Reference proteome</keyword>
<dbReference type="SUPFAM" id="SSF52058">
    <property type="entry name" value="L domain-like"/>
    <property type="match status" value="1"/>
</dbReference>
<name>A0A6A6L646_HEVBR</name>
<dbReference type="InterPro" id="IPR001611">
    <property type="entry name" value="Leu-rich_rpt"/>
</dbReference>
<accession>A0A6A6L646</accession>
<proteinExistence type="predicted"/>
<dbReference type="AlphaFoldDB" id="A0A6A6L646"/>
<dbReference type="PANTHER" id="PTHR48051">
    <property type="match status" value="1"/>
</dbReference>
<dbReference type="Pfam" id="PF13855">
    <property type="entry name" value="LRR_8"/>
    <property type="match status" value="1"/>
</dbReference>
<dbReference type="Proteomes" id="UP000467840">
    <property type="component" value="Chromosome 18"/>
</dbReference>